<sequence>MVDNGHDSGRYNSSVFEEENNGGNGVKVNDLGKQLISDCVSILESKRQREELIGLGQSSEEAGWIEEVGMGWVGITHVGLVHEEGLLVDEMDHGNVEASKNDLMAGCSCMDAHGHSGELAMLWRNENEIVVQGFCKNNIDVLASSFADLSSVRRPKNGVVALNSYVQSGAEFDTNFWRSFIKGVCLGLVRGHLRLLQLFLDKEAGGHYVLRAWDLVQSYSSPSSPWVMVKDVRLKWGAYENMSLCPIAFHPEDEDVIFFKRVLLNHNDNVEIFRYRFGSKCYEHVCYCPFAEKTLSLRILPVLVHGWPTRIPPLYTKSPQPCFRLSNLDIDSV</sequence>
<dbReference type="EnsemblPlants" id="evm.model.06.63">
    <property type="protein sequence ID" value="cds.evm.model.06.63"/>
    <property type="gene ID" value="evm.TU.06.63"/>
</dbReference>
<accession>A0A803PZ62</accession>
<dbReference type="Proteomes" id="UP000596661">
    <property type="component" value="Chromosome 6"/>
</dbReference>
<evidence type="ECO:0000313" key="3">
    <source>
        <dbReference type="Proteomes" id="UP000596661"/>
    </source>
</evidence>
<evidence type="ECO:0000256" key="1">
    <source>
        <dbReference type="SAM" id="MobiDB-lite"/>
    </source>
</evidence>
<dbReference type="AlphaFoldDB" id="A0A803PZ62"/>
<name>A0A803PZ62_CANSA</name>
<dbReference type="Gramene" id="evm.model.06.63">
    <property type="protein sequence ID" value="cds.evm.model.06.63"/>
    <property type="gene ID" value="evm.TU.06.63"/>
</dbReference>
<feature type="region of interest" description="Disordered" evidence="1">
    <location>
        <begin position="1"/>
        <end position="23"/>
    </location>
</feature>
<keyword evidence="3" id="KW-1185">Reference proteome</keyword>
<proteinExistence type="predicted"/>
<dbReference type="EMBL" id="UZAU01000553">
    <property type="status" value="NOT_ANNOTATED_CDS"/>
    <property type="molecule type" value="Genomic_DNA"/>
</dbReference>
<protein>
    <submittedName>
        <fullName evidence="2">Uncharacterized protein</fullName>
    </submittedName>
</protein>
<organism evidence="2 3">
    <name type="scientific">Cannabis sativa</name>
    <name type="common">Hemp</name>
    <name type="synonym">Marijuana</name>
    <dbReference type="NCBI Taxonomy" id="3483"/>
    <lineage>
        <taxon>Eukaryota</taxon>
        <taxon>Viridiplantae</taxon>
        <taxon>Streptophyta</taxon>
        <taxon>Embryophyta</taxon>
        <taxon>Tracheophyta</taxon>
        <taxon>Spermatophyta</taxon>
        <taxon>Magnoliopsida</taxon>
        <taxon>eudicotyledons</taxon>
        <taxon>Gunneridae</taxon>
        <taxon>Pentapetalae</taxon>
        <taxon>rosids</taxon>
        <taxon>fabids</taxon>
        <taxon>Rosales</taxon>
        <taxon>Cannabaceae</taxon>
        <taxon>Cannabis</taxon>
    </lineage>
</organism>
<evidence type="ECO:0000313" key="2">
    <source>
        <dbReference type="EnsemblPlants" id="cds.evm.model.06.63"/>
    </source>
</evidence>
<reference evidence="2" key="2">
    <citation type="submission" date="2021-03" db="UniProtKB">
        <authorList>
            <consortium name="EnsemblPlants"/>
        </authorList>
    </citation>
    <scope>IDENTIFICATION</scope>
</reference>
<reference evidence="2" key="1">
    <citation type="submission" date="2018-11" db="EMBL/GenBank/DDBJ databases">
        <authorList>
            <person name="Grassa J C."/>
        </authorList>
    </citation>
    <scope>NUCLEOTIDE SEQUENCE [LARGE SCALE GENOMIC DNA]</scope>
</reference>